<name>A0ABX3NWC6_9BACT</name>
<accession>A0ABX3NWC6</accession>
<protein>
    <submittedName>
        <fullName evidence="2">Uncharacterized protein</fullName>
    </submittedName>
</protein>
<evidence type="ECO:0000313" key="3">
    <source>
        <dbReference type="Proteomes" id="UP000192277"/>
    </source>
</evidence>
<proteinExistence type="predicted"/>
<evidence type="ECO:0000256" key="1">
    <source>
        <dbReference type="SAM" id="SignalP"/>
    </source>
</evidence>
<dbReference type="EMBL" id="LWBO01000012">
    <property type="protein sequence ID" value="OQP48403.1"/>
    <property type="molecule type" value="Genomic_DNA"/>
</dbReference>
<dbReference type="RefSeq" id="WP_014221601.1">
    <property type="nucleotide sequence ID" value="NZ_LWBO01000012.1"/>
</dbReference>
<feature type="chain" id="PRO_5047151448" evidence="1">
    <location>
        <begin position="23"/>
        <end position="59"/>
    </location>
</feature>
<feature type="signal peptide" evidence="1">
    <location>
        <begin position="1"/>
        <end position="22"/>
    </location>
</feature>
<reference evidence="2 3" key="1">
    <citation type="submission" date="2016-04" db="EMBL/GenBank/DDBJ databases">
        <authorList>
            <person name="Chen L."/>
            <person name="Zhuang W."/>
            <person name="Wang G."/>
        </authorList>
    </citation>
    <scope>NUCLEOTIDE SEQUENCE [LARGE SCALE GENOMIC DNA]</scope>
    <source>
        <strain evidence="3">GR20</strain>
    </source>
</reference>
<keyword evidence="1" id="KW-0732">Signal</keyword>
<comment type="caution">
    <text evidence="2">The sequence shown here is derived from an EMBL/GenBank/DDBJ whole genome shotgun (WGS) entry which is preliminary data.</text>
</comment>
<sequence length="59" mass="6524">MNPTVSRLTCVLLMSTSLQSVARQTIYLANVNLSNKFGCIDLQGKEVIPLISTKKANWL</sequence>
<dbReference type="Proteomes" id="UP000192277">
    <property type="component" value="Unassembled WGS sequence"/>
</dbReference>
<organism evidence="2 3">
    <name type="scientific">Niastella koreensis</name>
    <dbReference type="NCBI Taxonomy" id="354356"/>
    <lineage>
        <taxon>Bacteria</taxon>
        <taxon>Pseudomonadati</taxon>
        <taxon>Bacteroidota</taxon>
        <taxon>Chitinophagia</taxon>
        <taxon>Chitinophagales</taxon>
        <taxon>Chitinophagaceae</taxon>
        <taxon>Niastella</taxon>
    </lineage>
</organism>
<evidence type="ECO:0000313" key="2">
    <source>
        <dbReference type="EMBL" id="OQP48403.1"/>
    </source>
</evidence>
<gene>
    <name evidence="2" type="ORF">A4D02_06715</name>
</gene>
<keyword evidence="3" id="KW-1185">Reference proteome</keyword>